<dbReference type="Proteomes" id="UP000283063">
    <property type="component" value="Chromosome"/>
</dbReference>
<keyword evidence="4" id="KW-1185">Reference proteome</keyword>
<feature type="domain" description="PepSY" evidence="2">
    <location>
        <begin position="6"/>
        <end position="82"/>
    </location>
</feature>
<proteinExistence type="predicted"/>
<dbReference type="KEGG" id="sedi:EBB79_19365"/>
<keyword evidence="1" id="KW-0732">Signal</keyword>
<dbReference type="InterPro" id="IPR025711">
    <property type="entry name" value="PepSY"/>
</dbReference>
<sequence>MENLKTLTLVTLLIGAPALAMANITVGDSLSTDEAEIRTMVEAQGYTVQDIEVEDGEFEVEVLLDGVESELVIDMTTGMVTEIETD</sequence>
<dbReference type="Pfam" id="PF13670">
    <property type="entry name" value="PepSY_2"/>
    <property type="match status" value="1"/>
</dbReference>
<dbReference type="EMBL" id="CP033219">
    <property type="protein sequence ID" value="AZV79821.1"/>
    <property type="molecule type" value="Genomic_DNA"/>
</dbReference>
<dbReference type="OrthoDB" id="7709195at2"/>
<protein>
    <submittedName>
        <fullName evidence="3">PepSY domain-containing protein</fullName>
    </submittedName>
</protein>
<accession>A0A3T0N768</accession>
<gene>
    <name evidence="3" type="ORF">EBB79_19365</name>
</gene>
<reference evidence="3 4" key="1">
    <citation type="submission" date="2018-10" db="EMBL/GenBank/DDBJ databases">
        <title>Parasedimentitalea marina sp. nov., a psychrophilic bacterium isolated from deep seawater of the New Britain Trench.</title>
        <authorList>
            <person name="Cao J."/>
        </authorList>
    </citation>
    <scope>NUCLEOTIDE SEQUENCE [LARGE SCALE GENOMIC DNA]</scope>
    <source>
        <strain evidence="3 4">W43</strain>
    </source>
</reference>
<evidence type="ECO:0000313" key="4">
    <source>
        <dbReference type="Proteomes" id="UP000283063"/>
    </source>
</evidence>
<organism evidence="3 4">
    <name type="scientific">Parasedimentitalea marina</name>
    <dbReference type="NCBI Taxonomy" id="2483033"/>
    <lineage>
        <taxon>Bacteria</taxon>
        <taxon>Pseudomonadati</taxon>
        <taxon>Pseudomonadota</taxon>
        <taxon>Alphaproteobacteria</taxon>
        <taxon>Rhodobacterales</taxon>
        <taxon>Paracoccaceae</taxon>
        <taxon>Parasedimentitalea</taxon>
    </lineage>
</organism>
<dbReference type="RefSeq" id="WP_127750409.1">
    <property type="nucleotide sequence ID" value="NZ_CP033219.1"/>
</dbReference>
<evidence type="ECO:0000256" key="1">
    <source>
        <dbReference type="SAM" id="SignalP"/>
    </source>
</evidence>
<evidence type="ECO:0000313" key="3">
    <source>
        <dbReference type="EMBL" id="AZV79821.1"/>
    </source>
</evidence>
<feature type="chain" id="PRO_5019013425" evidence="1">
    <location>
        <begin position="23"/>
        <end position="86"/>
    </location>
</feature>
<name>A0A3T0N768_9RHOB</name>
<dbReference type="AlphaFoldDB" id="A0A3T0N768"/>
<evidence type="ECO:0000259" key="2">
    <source>
        <dbReference type="Pfam" id="PF13670"/>
    </source>
</evidence>
<feature type="signal peptide" evidence="1">
    <location>
        <begin position="1"/>
        <end position="22"/>
    </location>
</feature>